<dbReference type="GO" id="GO:0003964">
    <property type="term" value="F:RNA-directed DNA polymerase activity"/>
    <property type="evidence" value="ECO:0007669"/>
    <property type="project" value="UniProtKB-EC"/>
</dbReference>
<dbReference type="Proteomes" id="UP000594454">
    <property type="component" value="Chromosome 4"/>
</dbReference>
<dbReference type="GO" id="GO:0015074">
    <property type="term" value="P:DNA integration"/>
    <property type="evidence" value="ECO:0007669"/>
    <property type="project" value="InterPro"/>
</dbReference>
<evidence type="ECO:0000256" key="5">
    <source>
        <dbReference type="ARBA" id="ARBA00022759"/>
    </source>
</evidence>
<evidence type="ECO:0000259" key="7">
    <source>
        <dbReference type="PROSITE" id="PS50994"/>
    </source>
</evidence>
<dbReference type="InterPro" id="IPR021109">
    <property type="entry name" value="Peptidase_aspartic_dom_sf"/>
</dbReference>
<protein>
    <recommendedName>
        <fullName evidence="1">RNA-directed DNA polymerase</fullName>
        <ecNumber evidence="1">2.7.7.49</ecNumber>
    </recommendedName>
</protein>
<reference evidence="8 9" key="1">
    <citation type="submission" date="2020-11" db="EMBL/GenBank/DDBJ databases">
        <authorList>
            <person name="Wallbank WR R."/>
            <person name="Pardo Diaz C."/>
            <person name="Kozak K."/>
            <person name="Martin S."/>
            <person name="Jiggins C."/>
            <person name="Moest M."/>
            <person name="Warren A I."/>
            <person name="Generalovic N T."/>
            <person name="Byers J.R.P. K."/>
            <person name="Montejo-Kovacevich G."/>
            <person name="Yen C E."/>
        </authorList>
    </citation>
    <scope>NUCLEOTIDE SEQUENCE [LARGE SCALE GENOMIC DNA]</scope>
</reference>
<keyword evidence="5" id="KW-0255">Endonuclease</keyword>
<feature type="region of interest" description="Disordered" evidence="6">
    <location>
        <begin position="665"/>
        <end position="699"/>
    </location>
</feature>
<keyword evidence="5" id="KW-0378">Hydrolase</keyword>
<proteinExistence type="predicted"/>
<dbReference type="InterPro" id="IPR036397">
    <property type="entry name" value="RNaseH_sf"/>
</dbReference>
<feature type="compositionally biased region" description="Polar residues" evidence="6">
    <location>
        <begin position="676"/>
        <end position="687"/>
    </location>
</feature>
<feature type="region of interest" description="Disordered" evidence="6">
    <location>
        <begin position="26"/>
        <end position="57"/>
    </location>
</feature>
<dbReference type="InterPro" id="IPR012337">
    <property type="entry name" value="RNaseH-like_sf"/>
</dbReference>
<dbReference type="PANTHER" id="PTHR37984:SF5">
    <property type="entry name" value="PROTEIN NYNRIN-LIKE"/>
    <property type="match status" value="1"/>
</dbReference>
<dbReference type="AlphaFoldDB" id="A0A7R8UVU0"/>
<evidence type="ECO:0000256" key="2">
    <source>
        <dbReference type="ARBA" id="ARBA00022679"/>
    </source>
</evidence>
<organism evidence="8 9">
    <name type="scientific">Hermetia illucens</name>
    <name type="common">Black soldier fly</name>
    <dbReference type="NCBI Taxonomy" id="343691"/>
    <lineage>
        <taxon>Eukaryota</taxon>
        <taxon>Metazoa</taxon>
        <taxon>Ecdysozoa</taxon>
        <taxon>Arthropoda</taxon>
        <taxon>Hexapoda</taxon>
        <taxon>Insecta</taxon>
        <taxon>Pterygota</taxon>
        <taxon>Neoptera</taxon>
        <taxon>Endopterygota</taxon>
        <taxon>Diptera</taxon>
        <taxon>Brachycera</taxon>
        <taxon>Stratiomyomorpha</taxon>
        <taxon>Stratiomyidae</taxon>
        <taxon>Hermetiinae</taxon>
        <taxon>Hermetia</taxon>
    </lineage>
</organism>
<dbReference type="InParanoid" id="A0A7R8UVU0"/>
<keyword evidence="4" id="KW-0540">Nuclease</keyword>
<dbReference type="SUPFAM" id="SSF53098">
    <property type="entry name" value="Ribonuclease H-like"/>
    <property type="match status" value="1"/>
</dbReference>
<evidence type="ECO:0000256" key="3">
    <source>
        <dbReference type="ARBA" id="ARBA00022695"/>
    </source>
</evidence>
<dbReference type="EC" id="2.7.7.49" evidence="1"/>
<dbReference type="Pfam" id="PF17921">
    <property type="entry name" value="Integrase_H2C2"/>
    <property type="match status" value="1"/>
</dbReference>
<name>A0A7R8UVU0_HERIL</name>
<evidence type="ECO:0000313" key="9">
    <source>
        <dbReference type="Proteomes" id="UP000594454"/>
    </source>
</evidence>
<keyword evidence="3" id="KW-0548">Nucleotidyltransferase</keyword>
<dbReference type="InterPro" id="IPR050951">
    <property type="entry name" value="Retrovirus_Pol_polyprotein"/>
</dbReference>
<dbReference type="GO" id="GO:0003676">
    <property type="term" value="F:nucleic acid binding"/>
    <property type="evidence" value="ECO:0007669"/>
    <property type="project" value="InterPro"/>
</dbReference>
<keyword evidence="9" id="KW-1185">Reference proteome</keyword>
<evidence type="ECO:0000313" key="8">
    <source>
        <dbReference type="EMBL" id="CAD7087973.1"/>
    </source>
</evidence>
<dbReference type="PROSITE" id="PS50994">
    <property type="entry name" value="INTEGRASE"/>
    <property type="match status" value="1"/>
</dbReference>
<dbReference type="PANTHER" id="PTHR37984">
    <property type="entry name" value="PROTEIN CBG26694"/>
    <property type="match status" value="1"/>
</dbReference>
<dbReference type="OrthoDB" id="8031975at2759"/>
<dbReference type="GO" id="GO:0004519">
    <property type="term" value="F:endonuclease activity"/>
    <property type="evidence" value="ECO:0007669"/>
    <property type="project" value="UniProtKB-KW"/>
</dbReference>
<dbReference type="InterPro" id="IPR041588">
    <property type="entry name" value="Integrase_H2C2"/>
</dbReference>
<evidence type="ECO:0000256" key="4">
    <source>
        <dbReference type="ARBA" id="ARBA00022722"/>
    </source>
</evidence>
<evidence type="ECO:0000256" key="6">
    <source>
        <dbReference type="SAM" id="MobiDB-lite"/>
    </source>
</evidence>
<feature type="domain" description="Integrase catalytic" evidence="7">
    <location>
        <begin position="444"/>
        <end position="598"/>
    </location>
</feature>
<dbReference type="InterPro" id="IPR001584">
    <property type="entry name" value="Integrase_cat-core"/>
</dbReference>
<dbReference type="Gene3D" id="3.30.420.10">
    <property type="entry name" value="Ribonuclease H-like superfamily/Ribonuclease H"/>
    <property type="match status" value="1"/>
</dbReference>
<dbReference type="Gene3D" id="2.40.70.10">
    <property type="entry name" value="Acid Proteases"/>
    <property type="match status" value="1"/>
</dbReference>
<gene>
    <name evidence="8" type="ORF">HERILL_LOCUS10642</name>
</gene>
<sequence length="699" mass="80809">MYLRTIPVTSLEQAYSELLLTGYKEREHSDKSRDKNKDYKYRDRCNREDDQDRTNRRNCEDSGRYNMIVTGGEVDEIGIILIDIETIIIGIALIDSGSTTSLLNEKKLGNHPRIKVEGVQYRTISGIQRVQFETITKTPPEFGIRELTKWRLADLSNRTFDGIIGANILNPTGAVIDKNSRTVKFGNNTIPFLTNEEVEIKYEDVNLMEPVKKVEIKSEHLNSEEKERLTKVLPNTVQGAPLSPLSQNQDLIFIPQCKEENLQTIHSQEENFNNYIPIKEDIVNKYQQQLFLVENEESRHQITSTSRRRTVITSKQLDTPDKAINFLKIRLQPGTVAIYIEADDHQYNKLQQIILEGFDNTVTKFIKVTQIVKEITNEEDLIDRIKYYHEKETGHAGIRESYSGLKNQIYYPNLHKYIHRYINACQVCNENKVDRKPIKPKFQITETPKDIRMIAHLDLLLLKNLNILVMIDKFSKFVSGIVITSRHKIVIRSGLLSILATLGRPKLLIGDAEFDSMLLQEVYQGKGITFHTTKPYSHTGNSDIEKFNETIQEKMRLIPVRKNMKTTSECFYEALEFYNRQVHTTTQDRPIDVEQGRIDKQKVYNKILSNKERIIEKMNLDREKYEELRSQVFIKNPKAERNKLAPKFKKAKYNSNIAKVNIKRPKKDIIIPGQHKNGTNDPTTNKSAILDANGSHSNG</sequence>
<dbReference type="EMBL" id="LR899012">
    <property type="protein sequence ID" value="CAD7087973.1"/>
    <property type="molecule type" value="Genomic_DNA"/>
</dbReference>
<dbReference type="Gene3D" id="1.10.340.70">
    <property type="match status" value="1"/>
</dbReference>
<evidence type="ECO:0000256" key="1">
    <source>
        <dbReference type="ARBA" id="ARBA00012493"/>
    </source>
</evidence>
<accession>A0A7R8UVU0</accession>
<keyword evidence="2" id="KW-0808">Transferase</keyword>